<dbReference type="GO" id="GO:0046872">
    <property type="term" value="F:metal ion binding"/>
    <property type="evidence" value="ECO:0007669"/>
    <property type="project" value="UniProtKB-KW"/>
</dbReference>
<dbReference type="Pfam" id="PF02754">
    <property type="entry name" value="CCG"/>
    <property type="match status" value="1"/>
</dbReference>
<accession>A0A381WHU5</accession>
<evidence type="ECO:0000256" key="5">
    <source>
        <dbReference type="ARBA" id="ARBA00023014"/>
    </source>
</evidence>
<name>A0A381WHU5_9ZZZZ</name>
<feature type="domain" description="Cysteine-rich" evidence="6">
    <location>
        <begin position="49"/>
        <end position="133"/>
    </location>
</feature>
<organism evidence="7">
    <name type="scientific">marine metagenome</name>
    <dbReference type="NCBI Taxonomy" id="408172"/>
    <lineage>
        <taxon>unclassified sequences</taxon>
        <taxon>metagenomes</taxon>
        <taxon>ecological metagenomes</taxon>
    </lineage>
</organism>
<evidence type="ECO:0000256" key="3">
    <source>
        <dbReference type="ARBA" id="ARBA00022737"/>
    </source>
</evidence>
<evidence type="ECO:0000256" key="1">
    <source>
        <dbReference type="ARBA" id="ARBA00022485"/>
    </source>
</evidence>
<gene>
    <name evidence="7" type="ORF">METZ01_LOCUS104876</name>
</gene>
<keyword evidence="3" id="KW-0677">Repeat</keyword>
<keyword evidence="5" id="KW-0411">Iron-sulfur</keyword>
<dbReference type="AlphaFoldDB" id="A0A381WHU5"/>
<evidence type="ECO:0000313" key="7">
    <source>
        <dbReference type="EMBL" id="SVA52022.1"/>
    </source>
</evidence>
<keyword evidence="1" id="KW-0004">4Fe-4S</keyword>
<dbReference type="InterPro" id="IPR004017">
    <property type="entry name" value="Cys_rich_dom"/>
</dbReference>
<reference evidence="7" key="1">
    <citation type="submission" date="2018-05" db="EMBL/GenBank/DDBJ databases">
        <authorList>
            <person name="Lanie J.A."/>
            <person name="Ng W.-L."/>
            <person name="Kazmierczak K.M."/>
            <person name="Andrzejewski T.M."/>
            <person name="Davidsen T.M."/>
            <person name="Wayne K.J."/>
            <person name="Tettelin H."/>
            <person name="Glass J.I."/>
            <person name="Rusch D."/>
            <person name="Podicherti R."/>
            <person name="Tsui H.-C.T."/>
            <person name="Winkler M.E."/>
        </authorList>
    </citation>
    <scope>NUCLEOTIDE SEQUENCE</scope>
</reference>
<evidence type="ECO:0000259" key="6">
    <source>
        <dbReference type="Pfam" id="PF02754"/>
    </source>
</evidence>
<evidence type="ECO:0000256" key="4">
    <source>
        <dbReference type="ARBA" id="ARBA00023004"/>
    </source>
</evidence>
<sequence>MKEYGHLLASDSAYKGLAHQIADKTRDVSEVLVNGGGGPRVGVPLPLSVTYDSACHLCHAQKLIDEPRVLLDAIPELDLIPLPGEEECCGGAGIYGMAHADLGGQIGSDKVAAVVGTGADVVATANPGCIMQIGGGLLLAGSGVKARHPIELLDESYRRAGFYDQV</sequence>
<dbReference type="PANTHER" id="PTHR32479">
    <property type="entry name" value="GLYCOLATE OXIDASE IRON-SULFUR SUBUNIT"/>
    <property type="match status" value="1"/>
</dbReference>
<evidence type="ECO:0000256" key="2">
    <source>
        <dbReference type="ARBA" id="ARBA00022723"/>
    </source>
</evidence>
<dbReference type="EMBL" id="UINC01011845">
    <property type="protein sequence ID" value="SVA52022.1"/>
    <property type="molecule type" value="Genomic_DNA"/>
</dbReference>
<dbReference type="GO" id="GO:0051539">
    <property type="term" value="F:4 iron, 4 sulfur cluster binding"/>
    <property type="evidence" value="ECO:0007669"/>
    <property type="project" value="UniProtKB-KW"/>
</dbReference>
<proteinExistence type="predicted"/>
<keyword evidence="2" id="KW-0479">Metal-binding</keyword>
<keyword evidence="4" id="KW-0408">Iron</keyword>
<dbReference type="PANTHER" id="PTHR32479:SF17">
    <property type="entry name" value="GLYCOLATE OXIDASE IRON-SULFUR SUBUNIT"/>
    <property type="match status" value="1"/>
</dbReference>
<protein>
    <recommendedName>
        <fullName evidence="6">Cysteine-rich domain-containing protein</fullName>
    </recommendedName>
</protein>
<dbReference type="GO" id="GO:0016491">
    <property type="term" value="F:oxidoreductase activity"/>
    <property type="evidence" value="ECO:0007669"/>
    <property type="project" value="UniProtKB-ARBA"/>
</dbReference>